<dbReference type="PROSITE" id="PS50110">
    <property type="entry name" value="RESPONSE_REGULATORY"/>
    <property type="match status" value="1"/>
</dbReference>
<dbReference type="Gene3D" id="1.20.120.160">
    <property type="entry name" value="HPT domain"/>
    <property type="match status" value="7"/>
</dbReference>
<feature type="modified residue" description="Phosphohistidine" evidence="7">
    <location>
        <position position="1457"/>
    </location>
</feature>
<accession>A0ABT7SKK8</accession>
<dbReference type="InterPro" id="IPR036061">
    <property type="entry name" value="CheW-like_dom_sf"/>
</dbReference>
<dbReference type="EC" id="2.7.13.3" evidence="2"/>
<reference evidence="14 15" key="1">
    <citation type="submission" date="2023-06" db="EMBL/GenBank/DDBJ databases">
        <title>Thiopseudomonas sp. CY1220 draft genome sequence.</title>
        <authorList>
            <person name="Zhao G."/>
            <person name="An M."/>
        </authorList>
    </citation>
    <scope>NUCLEOTIDE SEQUENCE [LARGE SCALE GENOMIC DNA]</scope>
    <source>
        <strain evidence="14 15">CY1220</strain>
    </source>
</reference>
<comment type="caution">
    <text evidence="14">The sequence shown here is derived from an EMBL/GenBank/DDBJ whole genome shotgun (WGS) entry which is preliminary data.</text>
</comment>
<evidence type="ECO:0000259" key="10">
    <source>
        <dbReference type="PROSITE" id="PS50109"/>
    </source>
</evidence>
<dbReference type="PANTHER" id="PTHR43395">
    <property type="entry name" value="SENSOR HISTIDINE KINASE CHEA"/>
    <property type="match status" value="1"/>
</dbReference>
<dbReference type="Gene3D" id="2.30.30.40">
    <property type="entry name" value="SH3 Domains"/>
    <property type="match status" value="1"/>
</dbReference>
<feature type="domain" description="Response regulatory" evidence="11">
    <location>
        <begin position="2219"/>
        <end position="2335"/>
    </location>
</feature>
<evidence type="ECO:0000256" key="1">
    <source>
        <dbReference type="ARBA" id="ARBA00000085"/>
    </source>
</evidence>
<dbReference type="Pfam" id="PF01584">
    <property type="entry name" value="CheW"/>
    <property type="match status" value="1"/>
</dbReference>
<dbReference type="Pfam" id="PF26379">
    <property type="entry name" value="FimL_2nd"/>
    <property type="match status" value="1"/>
</dbReference>
<dbReference type="SMART" id="SM01231">
    <property type="entry name" value="H-kinase_dim"/>
    <property type="match status" value="1"/>
</dbReference>
<keyword evidence="6" id="KW-0902">Two-component regulatory system</keyword>
<feature type="domain" description="HPt" evidence="13">
    <location>
        <begin position="1414"/>
        <end position="1514"/>
    </location>
</feature>
<feature type="region of interest" description="Disordered" evidence="9">
    <location>
        <begin position="676"/>
        <end position="699"/>
    </location>
</feature>
<evidence type="ECO:0000259" key="13">
    <source>
        <dbReference type="PROSITE" id="PS50894"/>
    </source>
</evidence>
<dbReference type="SMART" id="SM00260">
    <property type="entry name" value="CheW"/>
    <property type="match status" value="1"/>
</dbReference>
<protein>
    <recommendedName>
        <fullName evidence="2">histidine kinase</fullName>
        <ecNumber evidence="2">2.7.13.3</ecNumber>
    </recommendedName>
</protein>
<dbReference type="SMART" id="SM00387">
    <property type="entry name" value="HATPase_c"/>
    <property type="match status" value="1"/>
</dbReference>
<feature type="modified residue" description="Phosphohistidine" evidence="7">
    <location>
        <position position="746"/>
    </location>
</feature>
<feature type="domain" description="HPt" evidence="13">
    <location>
        <begin position="699"/>
        <end position="810"/>
    </location>
</feature>
<feature type="domain" description="HPt" evidence="13">
    <location>
        <begin position="904"/>
        <end position="1010"/>
    </location>
</feature>
<evidence type="ECO:0000259" key="12">
    <source>
        <dbReference type="PROSITE" id="PS50851"/>
    </source>
</evidence>
<feature type="modified residue" description="Phosphohistidine" evidence="7">
    <location>
        <position position="1264"/>
    </location>
</feature>
<dbReference type="Proteomes" id="UP001241056">
    <property type="component" value="Unassembled WGS sequence"/>
</dbReference>
<dbReference type="Gene3D" id="3.40.50.2300">
    <property type="match status" value="1"/>
</dbReference>
<evidence type="ECO:0000256" key="5">
    <source>
        <dbReference type="ARBA" id="ARBA00022777"/>
    </source>
</evidence>
<dbReference type="PRINTS" id="PR00344">
    <property type="entry name" value="BCTRLSENSOR"/>
</dbReference>
<dbReference type="EMBL" id="JAUCDY010000001">
    <property type="protein sequence ID" value="MDM7856696.1"/>
    <property type="molecule type" value="Genomic_DNA"/>
</dbReference>
<dbReference type="InterPro" id="IPR005467">
    <property type="entry name" value="His_kinase_dom"/>
</dbReference>
<dbReference type="SUPFAM" id="SSF50341">
    <property type="entry name" value="CheW-like"/>
    <property type="match status" value="1"/>
</dbReference>
<dbReference type="InterPro" id="IPR001789">
    <property type="entry name" value="Sig_transdc_resp-reg_receiver"/>
</dbReference>
<evidence type="ECO:0000256" key="6">
    <source>
        <dbReference type="ARBA" id="ARBA00023012"/>
    </source>
</evidence>
<evidence type="ECO:0000256" key="2">
    <source>
        <dbReference type="ARBA" id="ARBA00012438"/>
    </source>
</evidence>
<evidence type="ECO:0000313" key="15">
    <source>
        <dbReference type="Proteomes" id="UP001241056"/>
    </source>
</evidence>
<dbReference type="Gene3D" id="3.30.565.10">
    <property type="entry name" value="Histidine kinase-like ATPase, C-terminal domain"/>
    <property type="match status" value="1"/>
</dbReference>
<dbReference type="SMART" id="SM00073">
    <property type="entry name" value="HPT"/>
    <property type="match status" value="3"/>
</dbReference>
<dbReference type="InterPro" id="IPR003594">
    <property type="entry name" value="HATPase_dom"/>
</dbReference>
<keyword evidence="15" id="KW-1185">Reference proteome</keyword>
<dbReference type="SUPFAM" id="SSF52172">
    <property type="entry name" value="CheY-like"/>
    <property type="match status" value="1"/>
</dbReference>
<dbReference type="InterPro" id="IPR011006">
    <property type="entry name" value="CheY-like_superfamily"/>
</dbReference>
<dbReference type="CDD" id="cd00088">
    <property type="entry name" value="HPT"/>
    <property type="match status" value="3"/>
</dbReference>
<dbReference type="RefSeq" id="WP_289409252.1">
    <property type="nucleotide sequence ID" value="NZ_JAUCDY010000001.1"/>
</dbReference>
<dbReference type="CDD" id="cd17546">
    <property type="entry name" value="REC_hyHK_CKI1_RcsC-like"/>
    <property type="match status" value="1"/>
</dbReference>
<keyword evidence="3 8" id="KW-0597">Phosphoprotein</keyword>
<dbReference type="PROSITE" id="PS50851">
    <property type="entry name" value="CHEW"/>
    <property type="match status" value="1"/>
</dbReference>
<organism evidence="14 15">
    <name type="scientific">Thiopseudomonas acetoxidans</name>
    <dbReference type="NCBI Taxonomy" id="3041622"/>
    <lineage>
        <taxon>Bacteria</taxon>
        <taxon>Pseudomonadati</taxon>
        <taxon>Pseudomonadota</taxon>
        <taxon>Gammaproteobacteria</taxon>
        <taxon>Pseudomonadales</taxon>
        <taxon>Pseudomonadaceae</taxon>
        <taxon>Thiopseudomonas</taxon>
    </lineage>
</organism>
<dbReference type="InterPro" id="IPR004358">
    <property type="entry name" value="Sig_transdc_His_kin-like_C"/>
</dbReference>
<evidence type="ECO:0000256" key="4">
    <source>
        <dbReference type="ARBA" id="ARBA00022679"/>
    </source>
</evidence>
<dbReference type="InterPro" id="IPR002545">
    <property type="entry name" value="CheW-lke_dom"/>
</dbReference>
<gene>
    <name evidence="14" type="ORF">QEZ41_00125</name>
</gene>
<feature type="domain" description="Histidine kinase" evidence="10">
    <location>
        <begin position="1817"/>
        <end position="2050"/>
    </location>
</feature>
<feature type="region of interest" description="Disordered" evidence="9">
    <location>
        <begin position="832"/>
        <end position="860"/>
    </location>
</feature>
<keyword evidence="4" id="KW-0808">Transferase</keyword>
<sequence length="2336" mass="259743">MGERHDYVALEWVKGEIAETLKQARQALEDYVENPEDSSRLSFCLTYIHQVHGTLQMVEFFGAALLAEEMEKLSQALLDNSVPNINEALEVMMQAILQLPLYLERIQTARRDLPMVILPLLNDLRAARDEKLLSETSLFNPAQQPDIQPLTQASLQRLDEQDLPALLRKLRQLQQVSLVGLLRNQDVERHLANMARVFSGLEKLSQGAPLQPLWQVALGLVEGLANKSLELSASVRTLLRQLDAELRKLVREQAGGLNHLPPADLLKNLLFYVAKTNPNSAHLQELHKLYRLTEALPSELLLDEERARMAGPDRGAMRSVVTALCEELVRIKDQLDLFVRSDRSNLDELLTLQQPLKQIADTLAVLGFAQPRKVILDQIEILQSIAQGARTIGDGTLMDIAGALLYLEATLTGMVGNPEDNTGEQALVPTTDVSQIHRVVFKEARTGLEQAKDGIIAFIASQWKHEHLQVVPEVLNQVRGGLIMIPLQRAADLVDSCRRYVQNELIEREQVPNWQDLDTLADAITSVEYYLERLYEDHESEGESILDVAEESLASLGYKPIERVQTIELAIDEPETQELELADLVQANAQLSIDTLEPELDDDFAQEYAAVEAQPVAEQDETQELEIELAAETEPKDIALADLMDLPDVELPQAAAPQTTTAEEEALSVKQILSAPSSALNPPSTQEVPLTLLPPPADEEAPDEELREIFIEEAEEVQEDIATYFPQWCAELQDKHALGELRRSFHTLKGSGRMVRALVLGELAWSIENLLNRIIENTVEPTPASVKVVAEVIKILPSLVEEFAQQQQRQRDDADRLANIAHALARNLPHPDFFEQDSESVSQQQEVIGPSADAVEQRQAELDSFATAQHEQTQDTAQAETDAADAVETEEVCLSESAAAVLVEAGLEPALIDIFINEALNHLKVLADFNKDCEKRVPRPVTDELQRSMHTLKGSAHMSGVGPVAVIVTPLEKLVKEYRAHLLTIDSTEAQLLKEAEQLMRVGVQQLDSTPMQPIAGTDELVAKLLELLQERLDIVSVSQDEAAGIKNDPLLITQVMVEDLDLLLAMDERIHQWRTEALAFEVPVELFEELTELQNAAQMAEISAVSELCDALLRLYIALDNGQINTHDELYNCLEQAHLALVNMLDEVAAAVRVTAQPELIQQLMLLLEQPAEVVDSQPAVEPEDLPDELSSTAAEFVLDAEQEAEQPEADTTVEYSEFDEEMAEIFLEEAMDLLESANKALEKWLQETDNSMLMAALMRDLHTLKGGARMAEIKPIGDLAHELEFIYEGLLEGRLAINNGIVKLLHLAHDELAVQLEALQEQQPLHMPVKIIEQLNNLRNGISVEAIQDTAEASHADADVEKHVDEEARDLDAQLDLEPDLDYDLQPQEQTHTATQEVLSSARQDAVDFERDPELVEIFLEEGFEIIESVTASMQKWLENPENLVEVEALQRDLHTLKGGARMAEISEIGDLAHELEFLYEDFSEGRLKANDSIIALLHRCHDRLANMLEEVRDNKPLSDGQLLIEQICLLRENPDADLQSLATASAEKTVATASSETVDADLLEVFVADAKEHLQQLAGRIDKATTTEPTQRAQLISDCLAVLANLKSGAQLAQLPEVGRRCTQLEHSLSRLDGSEASNTSVQQGLEQLTEEISHLDALLNRLSPQVKQPAQPEKVQLMQQSLAAVTAEDRQYADDIIAQALPFVRKAQQEAEERATQRTSQEQVRVPAELLEQLVNLAGETSIFRARVEQQVSDFAFTLTDMEATLDRVRDQLRRLDTETQAQIISRHQDEAGQEGYEDFDPLEMDQYSHLQQLSRSLFESASDLLDLKETLVSKTRDAETLLLQQSRVNTELQEGLMRTRMVPFERMLPRLRRIVRQVAEELGKQVELKVANAEGEMDRSVLERMVAPLEHMLRNAIGHGIETAAARKAAGKPVKGTIRLELSREGADILLVMSDDGGGINLAAVRKKAIERGLMAADSSLTDQEVMQFILKSGFSTAATITQVSGRGVGMDVVASEIKQIGGSINIESATGLGTRFVIRLPFTVSVNRALMVLTGDDLYAVPLNVIEGIVRVSPYELEALYEQARVEGVPPQYEYAGQNYELRYIGELLLNGQQPKLVGQALPLPVILVRSEDHAIAVQVDALAGSREIVVKSLGPQFSSVYGISGATILGDGRVVVIVDLMATIRNLYARNSTTQLFDERGAEEKSRQKQLLVMIVDDSVTVRKVTSRLLERHGMSVMTAKDGMDAITQLQDRKPDIMLLDIEMPRMDGFEVATLVRHDQQLADLPIIMITSRTGEKHRERAMAIGVNEYLGKPYQEAELLQKIEGLTT</sequence>
<dbReference type="SUPFAM" id="SSF47226">
    <property type="entry name" value="Histidine-containing phosphotransfer domain, HPT domain"/>
    <property type="match status" value="8"/>
</dbReference>
<comment type="catalytic activity">
    <reaction evidence="1">
        <text>ATP + protein L-histidine = ADP + protein N-phospho-L-histidine.</text>
        <dbReference type="EC" id="2.7.13.3"/>
    </reaction>
</comment>
<feature type="modified residue" description="4-aspartylphosphate" evidence="8">
    <location>
        <position position="2268"/>
    </location>
</feature>
<dbReference type="PROSITE" id="PS50109">
    <property type="entry name" value="HIS_KIN"/>
    <property type="match status" value="1"/>
</dbReference>
<dbReference type="InterPro" id="IPR036890">
    <property type="entry name" value="HATPase_C_sf"/>
</dbReference>
<evidence type="ECO:0000256" key="8">
    <source>
        <dbReference type="PROSITE-ProRule" id="PRU00169"/>
    </source>
</evidence>
<dbReference type="SMART" id="SM00448">
    <property type="entry name" value="REC"/>
    <property type="match status" value="1"/>
</dbReference>
<evidence type="ECO:0000259" key="11">
    <source>
        <dbReference type="PROSITE" id="PS50110"/>
    </source>
</evidence>
<proteinExistence type="predicted"/>
<evidence type="ECO:0000313" key="14">
    <source>
        <dbReference type="EMBL" id="MDM7856696.1"/>
    </source>
</evidence>
<dbReference type="InterPro" id="IPR058661">
    <property type="entry name" value="FimL_2nd"/>
</dbReference>
<keyword evidence="5" id="KW-0418">Kinase</keyword>
<dbReference type="PANTHER" id="PTHR43395:SF8">
    <property type="entry name" value="HISTIDINE KINASE"/>
    <property type="match status" value="1"/>
</dbReference>
<evidence type="ECO:0000256" key="7">
    <source>
        <dbReference type="PROSITE-ProRule" id="PRU00110"/>
    </source>
</evidence>
<dbReference type="Pfam" id="PF02518">
    <property type="entry name" value="HATPase_c"/>
    <property type="match status" value="1"/>
</dbReference>
<evidence type="ECO:0000256" key="9">
    <source>
        <dbReference type="SAM" id="MobiDB-lite"/>
    </source>
</evidence>
<feature type="domain" description="HPt" evidence="13">
    <location>
        <begin position="1217"/>
        <end position="1321"/>
    </location>
</feature>
<dbReference type="PROSITE" id="PS50894">
    <property type="entry name" value="HPT"/>
    <property type="match status" value="4"/>
</dbReference>
<dbReference type="InterPro" id="IPR008207">
    <property type="entry name" value="Sig_transdc_His_kin_Hpt_dom"/>
</dbReference>
<dbReference type="InterPro" id="IPR004105">
    <property type="entry name" value="CheA-like_dim"/>
</dbReference>
<name>A0ABT7SKK8_9GAMM</name>
<dbReference type="InterPro" id="IPR036641">
    <property type="entry name" value="HPT_dom_sf"/>
</dbReference>
<dbReference type="Pfam" id="PF00072">
    <property type="entry name" value="Response_reg"/>
    <property type="match status" value="1"/>
</dbReference>
<dbReference type="InterPro" id="IPR051315">
    <property type="entry name" value="Bact_Chemotaxis_CheA"/>
</dbReference>
<feature type="modified residue" description="Phosphohistidine" evidence="7">
    <location>
        <position position="950"/>
    </location>
</feature>
<dbReference type="SUPFAM" id="SSF55874">
    <property type="entry name" value="ATPase domain of HSP90 chaperone/DNA topoisomerase II/histidine kinase"/>
    <property type="match status" value="1"/>
</dbReference>
<evidence type="ECO:0000256" key="3">
    <source>
        <dbReference type="ARBA" id="ARBA00022553"/>
    </source>
</evidence>
<dbReference type="Pfam" id="PF02895">
    <property type="entry name" value="H-kinase_dim"/>
    <property type="match status" value="1"/>
</dbReference>
<feature type="domain" description="CheW-like" evidence="12">
    <location>
        <begin position="2052"/>
        <end position="2196"/>
    </location>
</feature>
<dbReference type="Pfam" id="PF01627">
    <property type="entry name" value="Hpt"/>
    <property type="match status" value="5"/>
</dbReference>